<accession>A0A0N4W6A4</accession>
<dbReference type="PANTHER" id="PTHR46068:SF1">
    <property type="entry name" value="TRANSPOSASE IS30-LIKE HTH DOMAIN-CONTAINING PROTEIN"/>
    <property type="match status" value="1"/>
</dbReference>
<reference evidence="3" key="1">
    <citation type="submission" date="2017-02" db="UniProtKB">
        <authorList>
            <consortium name="WormBaseParasite"/>
        </authorList>
    </citation>
    <scope>IDENTIFICATION</scope>
</reference>
<dbReference type="OrthoDB" id="5820972at2759"/>
<evidence type="ECO:0000313" key="2">
    <source>
        <dbReference type="Proteomes" id="UP000268014"/>
    </source>
</evidence>
<proteinExistence type="predicted"/>
<keyword evidence="2" id="KW-1185">Reference proteome</keyword>
<dbReference type="InterPro" id="IPR036397">
    <property type="entry name" value="RNaseH_sf"/>
</dbReference>
<dbReference type="OMA" id="TRSIARC"/>
<gene>
    <name evidence="1" type="ORF">HPLM_LOCUS5557</name>
</gene>
<sequence length="345" mass="39904">MKVSAHRPTIEKLLREGFWSCDIVKRPGVPSPTVRNFAAALRNGGQASEMPGRGRPRTVNTPRIRDVIRKRITRKDGVSMNWIASDLNIIRQTVQKIGKQDLKLNSYRLRLGQFLSEQSKQSRLMKCKKVLRELRARRISDVIWTDEKIYTVEHYPNRQNQRQLLSKPGNRSPKCCLVHSRLSFKIVMVWAGVTSESKTPLVFIDRNVKIKSEDHQKLVLMDTLLSWITEYFRNRSFVLQQDLVPSHASKSTKAVLDAHFPGYWGEDIWLSSPPNLHSMNFSVWGYMESKIAVRSYRTLDALKLALQKAWDDIDVGYLRRTVDLVIENLKACVRVKGSYFEHLLS</sequence>
<dbReference type="PANTHER" id="PTHR46068">
    <property type="entry name" value="PROTEIN CBG27172"/>
    <property type="match status" value="1"/>
</dbReference>
<dbReference type="Proteomes" id="UP000268014">
    <property type="component" value="Unassembled WGS sequence"/>
</dbReference>
<dbReference type="Gene3D" id="3.30.420.10">
    <property type="entry name" value="Ribonuclease H-like superfamily/Ribonuclease H"/>
    <property type="match status" value="1"/>
</dbReference>
<organism evidence="3">
    <name type="scientific">Haemonchus placei</name>
    <name type="common">Barber's pole worm</name>
    <dbReference type="NCBI Taxonomy" id="6290"/>
    <lineage>
        <taxon>Eukaryota</taxon>
        <taxon>Metazoa</taxon>
        <taxon>Ecdysozoa</taxon>
        <taxon>Nematoda</taxon>
        <taxon>Chromadorea</taxon>
        <taxon>Rhabditida</taxon>
        <taxon>Rhabditina</taxon>
        <taxon>Rhabditomorpha</taxon>
        <taxon>Strongyloidea</taxon>
        <taxon>Trichostrongylidae</taxon>
        <taxon>Haemonchus</taxon>
    </lineage>
</organism>
<evidence type="ECO:0000313" key="1">
    <source>
        <dbReference type="EMBL" id="VDO26376.1"/>
    </source>
</evidence>
<dbReference type="WBParaSite" id="HPLM_0000556501-mRNA-1">
    <property type="protein sequence ID" value="HPLM_0000556501-mRNA-1"/>
    <property type="gene ID" value="HPLM_0000556501"/>
</dbReference>
<dbReference type="AlphaFoldDB" id="A0A0N4W6A4"/>
<evidence type="ECO:0000313" key="3">
    <source>
        <dbReference type="WBParaSite" id="HPLM_0000556501-mRNA-1"/>
    </source>
</evidence>
<name>A0A0N4W6A4_HAEPC</name>
<protein>
    <submittedName>
        <fullName evidence="3">DDE_3 domain-containing protein</fullName>
    </submittedName>
</protein>
<reference evidence="1 2" key="2">
    <citation type="submission" date="2018-11" db="EMBL/GenBank/DDBJ databases">
        <authorList>
            <consortium name="Pathogen Informatics"/>
        </authorList>
    </citation>
    <scope>NUCLEOTIDE SEQUENCE [LARGE SCALE GENOMIC DNA]</scope>
    <source>
        <strain evidence="1 2">MHpl1</strain>
    </source>
</reference>
<dbReference type="GO" id="GO:0003676">
    <property type="term" value="F:nucleic acid binding"/>
    <property type="evidence" value="ECO:0007669"/>
    <property type="project" value="InterPro"/>
</dbReference>
<dbReference type="EMBL" id="UZAF01016357">
    <property type="protein sequence ID" value="VDO26376.1"/>
    <property type="molecule type" value="Genomic_DNA"/>
</dbReference>